<dbReference type="EMBL" id="GL533994">
    <property type="protein sequence ID" value="EFQ93109.1"/>
    <property type="molecule type" value="Genomic_DNA"/>
</dbReference>
<evidence type="ECO:0000259" key="8">
    <source>
        <dbReference type="Pfam" id="PF20684"/>
    </source>
</evidence>
<accession>E3RME7</accession>
<protein>
    <recommendedName>
        <fullName evidence="8">Rhodopsin domain-containing protein</fullName>
    </recommendedName>
</protein>
<comment type="similarity">
    <text evidence="5">Belongs to the SAT4 family.</text>
</comment>
<keyword evidence="2 7" id="KW-0812">Transmembrane</keyword>
<feature type="transmembrane region" description="Helical" evidence="7">
    <location>
        <begin position="100"/>
        <end position="122"/>
    </location>
</feature>
<dbReference type="GO" id="GO:0016020">
    <property type="term" value="C:membrane"/>
    <property type="evidence" value="ECO:0007669"/>
    <property type="project" value="UniProtKB-SubCell"/>
</dbReference>
<reference evidence="9 10" key="1">
    <citation type="journal article" date="2010" name="Genome Biol.">
        <title>A first genome assembly of the barley fungal pathogen Pyrenophora teres f. teres.</title>
        <authorList>
            <person name="Ellwood S.R."/>
            <person name="Liu Z."/>
            <person name="Syme R.A."/>
            <person name="Lai Z."/>
            <person name="Hane J.K."/>
            <person name="Keiper F."/>
            <person name="Moffat C.S."/>
            <person name="Oliver R.P."/>
            <person name="Friesen T.L."/>
        </authorList>
    </citation>
    <scope>NUCLEOTIDE SEQUENCE [LARGE SCALE GENOMIC DNA]</scope>
    <source>
        <strain evidence="9 10">0-1</strain>
    </source>
</reference>
<dbReference type="Proteomes" id="UP000001067">
    <property type="component" value="Unassembled WGS sequence"/>
</dbReference>
<organism evidence="10">
    <name type="scientific">Pyrenophora teres f. teres (strain 0-1)</name>
    <name type="common">Barley net blotch fungus</name>
    <name type="synonym">Drechslera teres f. teres</name>
    <dbReference type="NCBI Taxonomy" id="861557"/>
    <lineage>
        <taxon>Eukaryota</taxon>
        <taxon>Fungi</taxon>
        <taxon>Dikarya</taxon>
        <taxon>Ascomycota</taxon>
        <taxon>Pezizomycotina</taxon>
        <taxon>Dothideomycetes</taxon>
        <taxon>Pleosporomycetidae</taxon>
        <taxon>Pleosporales</taxon>
        <taxon>Pleosporineae</taxon>
        <taxon>Pleosporaceae</taxon>
        <taxon>Pyrenophora</taxon>
    </lineage>
</organism>
<feature type="transmembrane region" description="Helical" evidence="7">
    <location>
        <begin position="20"/>
        <end position="36"/>
    </location>
</feature>
<evidence type="ECO:0000313" key="10">
    <source>
        <dbReference type="Proteomes" id="UP000001067"/>
    </source>
</evidence>
<gene>
    <name evidence="9" type="ORF">PTT_09619</name>
</gene>
<evidence type="ECO:0000256" key="1">
    <source>
        <dbReference type="ARBA" id="ARBA00004141"/>
    </source>
</evidence>
<dbReference type="KEGG" id="pte:PTT_09619"/>
<evidence type="ECO:0000256" key="6">
    <source>
        <dbReference type="SAM" id="MobiDB-lite"/>
    </source>
</evidence>
<dbReference type="Pfam" id="PF20684">
    <property type="entry name" value="Fung_rhodopsin"/>
    <property type="match status" value="1"/>
</dbReference>
<feature type="transmembrane region" description="Helical" evidence="7">
    <location>
        <begin position="48"/>
        <end position="66"/>
    </location>
</feature>
<dbReference type="AlphaFoldDB" id="E3RME7"/>
<dbReference type="PANTHER" id="PTHR33048:SF146">
    <property type="entry name" value="INTEGRAL MEMBRANE PROTEIN"/>
    <property type="match status" value="1"/>
</dbReference>
<sequence length="353" mass="38931">MSSGRPSDGLTEHTLRGTAIGHMVVTTTFVCARFVLRSDKKKRVQWDELWLLVGYVLFMAVTGVYLSKMSLLFRLLAVQEGRLEPYPGVAEDAFDAQKTFFFTSPGLWITLWSIKFSLLAFYKRIMVGIRLYLVLWWIVLSYCIAALLLSILLHVTACGPTPASWFIAGGCGSDNVRKSLISFWEGFAADLTTDLMIIVLPIGLVRNLQIPIVGLFALGTFVIIASIVRVIQVGATTGTHNTTPSLTWLALWSIIESSIAIIVGCGPGLYRKVKAVYSSNTEPPYDSRGYIKTSGSRQKGTEENADGGYGLQMKTMRTKIAADTSRGDSEEGSVGWDSYGRIWVTRSVVVNDR</sequence>
<evidence type="ECO:0000256" key="7">
    <source>
        <dbReference type="SAM" id="Phobius"/>
    </source>
</evidence>
<feature type="transmembrane region" description="Helical" evidence="7">
    <location>
        <begin position="187"/>
        <end position="205"/>
    </location>
</feature>
<dbReference type="OrthoDB" id="444631at2759"/>
<evidence type="ECO:0000256" key="2">
    <source>
        <dbReference type="ARBA" id="ARBA00022692"/>
    </source>
</evidence>
<dbReference type="InterPro" id="IPR052337">
    <property type="entry name" value="SAT4-like"/>
</dbReference>
<dbReference type="HOGENOM" id="CLU_046870_0_0_1"/>
<evidence type="ECO:0000256" key="4">
    <source>
        <dbReference type="ARBA" id="ARBA00023136"/>
    </source>
</evidence>
<evidence type="ECO:0000256" key="3">
    <source>
        <dbReference type="ARBA" id="ARBA00022989"/>
    </source>
</evidence>
<keyword evidence="3 7" id="KW-1133">Transmembrane helix</keyword>
<feature type="transmembrane region" description="Helical" evidence="7">
    <location>
        <begin position="212"/>
        <end position="231"/>
    </location>
</feature>
<evidence type="ECO:0000256" key="5">
    <source>
        <dbReference type="ARBA" id="ARBA00038359"/>
    </source>
</evidence>
<keyword evidence="4 7" id="KW-0472">Membrane</keyword>
<dbReference type="eggNOG" id="ENOG502SSB8">
    <property type="taxonomic scope" value="Eukaryota"/>
</dbReference>
<feature type="region of interest" description="Disordered" evidence="6">
    <location>
        <begin position="287"/>
        <end position="308"/>
    </location>
</feature>
<feature type="transmembrane region" description="Helical" evidence="7">
    <location>
        <begin position="134"/>
        <end position="155"/>
    </location>
</feature>
<feature type="transmembrane region" description="Helical" evidence="7">
    <location>
        <begin position="251"/>
        <end position="270"/>
    </location>
</feature>
<dbReference type="PANTHER" id="PTHR33048">
    <property type="entry name" value="PTH11-LIKE INTEGRAL MEMBRANE PROTEIN (AFU_ORTHOLOGUE AFUA_5G11245)"/>
    <property type="match status" value="1"/>
</dbReference>
<name>E3RME7_PYRTT</name>
<feature type="domain" description="Rhodopsin" evidence="8">
    <location>
        <begin position="32"/>
        <end position="270"/>
    </location>
</feature>
<dbReference type="InterPro" id="IPR049326">
    <property type="entry name" value="Rhodopsin_dom_fungi"/>
</dbReference>
<comment type="subcellular location">
    <subcellularLocation>
        <location evidence="1">Membrane</location>
        <topology evidence="1">Multi-pass membrane protein</topology>
    </subcellularLocation>
</comment>
<evidence type="ECO:0000313" key="9">
    <source>
        <dbReference type="EMBL" id="EFQ93109.1"/>
    </source>
</evidence>
<proteinExistence type="inferred from homology"/>
<keyword evidence="10" id="KW-1185">Reference proteome</keyword>